<gene>
    <name evidence="1" type="ORF">SNEC2469_LOCUS32929</name>
</gene>
<sequence length="256" mass="27987">AMSAGTLEEPSADSMQAMAMGISTADAVQQGKAVIDGGATKTLASISAMERIMQLNNMKKGDSGLISVDLSERPVFGFGNGSEDRIRTVAAPTKASSVSTMPKPTKADLQAELALLGETAPAGWTKLELEQRLRELRELGVTDHENVRANTSMEKMMKDLRRASRLKSTLAKYCTETLQLELTGNEVMAKLIDKATKEIYRVCPAEGHDLVSFGKHADECYITLATEYPEYATWVKTTYKENGEEHVEPRLARLAK</sequence>
<name>A0A813BZ61_9DINO</name>
<reference evidence="1" key="1">
    <citation type="submission" date="2021-02" db="EMBL/GenBank/DDBJ databases">
        <authorList>
            <person name="Dougan E. K."/>
            <person name="Rhodes N."/>
            <person name="Thang M."/>
            <person name="Chan C."/>
        </authorList>
    </citation>
    <scope>NUCLEOTIDE SEQUENCE</scope>
</reference>
<dbReference type="Proteomes" id="UP000601435">
    <property type="component" value="Unassembled WGS sequence"/>
</dbReference>
<dbReference type="AlphaFoldDB" id="A0A813BZ61"/>
<proteinExistence type="predicted"/>
<accession>A0A813BZ61</accession>
<feature type="non-terminal residue" evidence="1">
    <location>
        <position position="256"/>
    </location>
</feature>
<comment type="caution">
    <text evidence="1">The sequence shown here is derived from an EMBL/GenBank/DDBJ whole genome shotgun (WGS) entry which is preliminary data.</text>
</comment>
<dbReference type="EMBL" id="CAJNJA010085004">
    <property type="protein sequence ID" value="CAE7937875.1"/>
    <property type="molecule type" value="Genomic_DNA"/>
</dbReference>
<feature type="non-terminal residue" evidence="1">
    <location>
        <position position="1"/>
    </location>
</feature>
<evidence type="ECO:0000313" key="1">
    <source>
        <dbReference type="EMBL" id="CAE7937875.1"/>
    </source>
</evidence>
<evidence type="ECO:0000313" key="2">
    <source>
        <dbReference type="Proteomes" id="UP000601435"/>
    </source>
</evidence>
<organism evidence="1 2">
    <name type="scientific">Symbiodinium necroappetens</name>
    <dbReference type="NCBI Taxonomy" id="1628268"/>
    <lineage>
        <taxon>Eukaryota</taxon>
        <taxon>Sar</taxon>
        <taxon>Alveolata</taxon>
        <taxon>Dinophyceae</taxon>
        <taxon>Suessiales</taxon>
        <taxon>Symbiodiniaceae</taxon>
        <taxon>Symbiodinium</taxon>
    </lineage>
</organism>
<keyword evidence="2" id="KW-1185">Reference proteome</keyword>
<protein>
    <submittedName>
        <fullName evidence="1">Uncharacterized protein</fullName>
    </submittedName>
</protein>